<feature type="transmembrane region" description="Helical" evidence="3">
    <location>
        <begin position="9"/>
        <end position="28"/>
    </location>
</feature>
<gene>
    <name evidence="4" type="ORF">I6U51_14335</name>
</gene>
<sequence length="411" mass="46477">MKLSKREKILLVVAALVLLIGGYYKFVFSPQREKFNSLMQQKEEYDKKLQDINRQIALKNKTETDIKDINSKIINMTKILFPSINQENFIVDMDKLLHDANLKGMSFTFSDIKAIPVEEKKKDEKDDKTSSLKGVIDEYNGLPSKNNNDKKADNNNKNNSNSKDKPSAENISLVINFKGSYKNLTEFIKSLESYSKKIIVSNLQISQSKTDEVTGSMQLEFYAIPKISDEDKEFFKWNYNNKYGKDNPFDSKMDDNQASGTIEDTGKAKDKSYDFVMSVRPVNSDLPTMMLGRSKDYSKQSYITADNPGITNVEVYLTQKDGKYYYKYKAGKLTFPPDTGGDGEQFSITGGSISFMIYSNKRIDKSDISGVNLKIYNKTDKTVNVTIEGDDTANPRVSISGEGGGVDIKRN</sequence>
<comment type="caution">
    <text evidence="4">The sequence shown here is derived from an EMBL/GenBank/DDBJ whole genome shotgun (WGS) entry which is preliminary data.</text>
</comment>
<dbReference type="RefSeq" id="WP_211143279.1">
    <property type="nucleotide sequence ID" value="NZ_JAEEGB010000015.1"/>
</dbReference>
<feature type="region of interest" description="Disordered" evidence="2">
    <location>
        <begin position="120"/>
        <end position="166"/>
    </location>
</feature>
<dbReference type="Gene3D" id="3.30.70.60">
    <property type="match status" value="1"/>
</dbReference>
<evidence type="ECO:0000256" key="3">
    <source>
        <dbReference type="SAM" id="Phobius"/>
    </source>
</evidence>
<evidence type="ECO:0000256" key="1">
    <source>
        <dbReference type="SAM" id="Coils"/>
    </source>
</evidence>
<evidence type="ECO:0000313" key="5">
    <source>
        <dbReference type="Proteomes" id="UP000622687"/>
    </source>
</evidence>
<keyword evidence="3" id="KW-0812">Transmembrane</keyword>
<feature type="compositionally biased region" description="Basic and acidic residues" evidence="2">
    <location>
        <begin position="120"/>
        <end position="130"/>
    </location>
</feature>
<dbReference type="InterPro" id="IPR014717">
    <property type="entry name" value="Transl_elong_EF1B/ribsomal_bS6"/>
</dbReference>
<dbReference type="EMBL" id="JAEEGB010000015">
    <property type="protein sequence ID" value="MBI6873861.1"/>
    <property type="molecule type" value="Genomic_DNA"/>
</dbReference>
<dbReference type="AlphaFoldDB" id="A0A934HST5"/>
<evidence type="ECO:0000313" key="4">
    <source>
        <dbReference type="EMBL" id="MBI6873861.1"/>
    </source>
</evidence>
<dbReference type="InterPro" id="IPR034756">
    <property type="entry name" value="T2SSM_b"/>
</dbReference>
<feature type="coiled-coil region" evidence="1">
    <location>
        <begin position="35"/>
        <end position="62"/>
    </location>
</feature>
<evidence type="ECO:0000256" key="2">
    <source>
        <dbReference type="SAM" id="MobiDB-lite"/>
    </source>
</evidence>
<keyword evidence="3" id="KW-0472">Membrane</keyword>
<proteinExistence type="predicted"/>
<keyword evidence="5" id="KW-1185">Reference proteome</keyword>
<evidence type="ECO:0008006" key="6">
    <source>
        <dbReference type="Google" id="ProtNLM"/>
    </source>
</evidence>
<protein>
    <recommendedName>
        <fullName evidence="6">Type IV pilus assembly protein PilO</fullName>
    </recommendedName>
</protein>
<dbReference type="Pfam" id="PF10741">
    <property type="entry name" value="T2SSM_b"/>
    <property type="match status" value="1"/>
</dbReference>
<reference evidence="4" key="1">
    <citation type="submission" date="2020-12" db="EMBL/GenBank/DDBJ databases">
        <title>Clostridium thailandense sp. nov., a novel acetogenic bacterium isolated from peat land soil in Thailand.</title>
        <authorList>
            <person name="Chaikitkaew S."/>
            <person name="Birkeland N.K."/>
        </authorList>
    </citation>
    <scope>NUCLEOTIDE SEQUENCE</scope>
    <source>
        <strain evidence="4">DSM 17425</strain>
    </source>
</reference>
<accession>A0A934HST5</accession>
<organism evidence="4 5">
    <name type="scientific">Clostridium aciditolerans</name>
    <dbReference type="NCBI Taxonomy" id="339861"/>
    <lineage>
        <taxon>Bacteria</taxon>
        <taxon>Bacillati</taxon>
        <taxon>Bacillota</taxon>
        <taxon>Clostridia</taxon>
        <taxon>Eubacteriales</taxon>
        <taxon>Clostridiaceae</taxon>
        <taxon>Clostridium</taxon>
    </lineage>
</organism>
<name>A0A934HST5_9CLOT</name>
<dbReference type="Proteomes" id="UP000622687">
    <property type="component" value="Unassembled WGS sequence"/>
</dbReference>
<keyword evidence="3" id="KW-1133">Transmembrane helix</keyword>
<keyword evidence="1" id="KW-0175">Coiled coil</keyword>